<proteinExistence type="predicted"/>
<dbReference type="KEGG" id="cei:CEPID_10895"/>
<evidence type="ECO:0000313" key="2">
    <source>
        <dbReference type="Proteomes" id="UP000035368"/>
    </source>
</evidence>
<dbReference type="Proteomes" id="UP000035368">
    <property type="component" value="Chromosome"/>
</dbReference>
<evidence type="ECO:0000313" key="1">
    <source>
        <dbReference type="EMBL" id="AKK04008.1"/>
    </source>
</evidence>
<dbReference type="PATRIC" id="fig|1050174.4.peg.2195"/>
<keyword evidence="2" id="KW-1185">Reference proteome</keyword>
<dbReference type="AlphaFoldDB" id="A0A0G3GWT6"/>
<accession>A0A0G3GWT6</accession>
<sequence length="40" mass="4101">MDFCMPTTVTCITVAGKGELGNGGSFSAFVQVIDFGVGDK</sequence>
<gene>
    <name evidence="1" type="ORF">CEPID_10895</name>
</gene>
<organism evidence="1 2">
    <name type="scientific">Corynebacterium epidermidicanis</name>
    <dbReference type="NCBI Taxonomy" id="1050174"/>
    <lineage>
        <taxon>Bacteria</taxon>
        <taxon>Bacillati</taxon>
        <taxon>Actinomycetota</taxon>
        <taxon>Actinomycetes</taxon>
        <taxon>Mycobacteriales</taxon>
        <taxon>Corynebacteriaceae</taxon>
        <taxon>Corynebacterium</taxon>
    </lineage>
</organism>
<protein>
    <submittedName>
        <fullName evidence="1">Uncharacterized protein</fullName>
    </submittedName>
</protein>
<name>A0A0G3GWT6_9CORY</name>
<reference evidence="1 2" key="1">
    <citation type="submission" date="2015-05" db="EMBL/GenBank/DDBJ databases">
        <title>Complete genome sequence of Corynebacterium epidermidicanis DSM 45586, isolated from the skin of a dog suffering from pruritus.</title>
        <authorList>
            <person name="Ruckert C."/>
            <person name="Albersmeier A."/>
            <person name="Winkler A."/>
            <person name="Tauch A."/>
        </authorList>
    </citation>
    <scope>NUCLEOTIDE SEQUENCE [LARGE SCALE GENOMIC DNA]</scope>
    <source>
        <strain evidence="1 2">DSM 45586</strain>
    </source>
</reference>
<dbReference type="EMBL" id="CP011541">
    <property type="protein sequence ID" value="AKK04008.1"/>
    <property type="molecule type" value="Genomic_DNA"/>
</dbReference>